<dbReference type="EMBL" id="JACLAX010000009">
    <property type="protein sequence ID" value="MBC2669537.1"/>
    <property type="molecule type" value="Genomic_DNA"/>
</dbReference>
<dbReference type="RefSeq" id="WP_185679403.1">
    <property type="nucleotide sequence ID" value="NZ_JACLAX010000009.1"/>
</dbReference>
<keyword evidence="1" id="KW-0678">Repressor</keyword>
<dbReference type="InterPro" id="IPR041490">
    <property type="entry name" value="KstR2_TetR_C"/>
</dbReference>
<feature type="domain" description="HTH tetR-type" evidence="6">
    <location>
        <begin position="23"/>
        <end position="83"/>
    </location>
</feature>
<evidence type="ECO:0000259" key="6">
    <source>
        <dbReference type="PROSITE" id="PS50977"/>
    </source>
</evidence>
<evidence type="ECO:0000313" key="7">
    <source>
        <dbReference type="EMBL" id="MBC2669537.1"/>
    </source>
</evidence>
<evidence type="ECO:0000256" key="5">
    <source>
        <dbReference type="PROSITE-ProRule" id="PRU00335"/>
    </source>
</evidence>
<dbReference type="Gene3D" id="1.10.10.60">
    <property type="entry name" value="Homeodomain-like"/>
    <property type="match status" value="1"/>
</dbReference>
<dbReference type="GO" id="GO:0003700">
    <property type="term" value="F:DNA-binding transcription factor activity"/>
    <property type="evidence" value="ECO:0007669"/>
    <property type="project" value="TreeGrafter"/>
</dbReference>
<organism evidence="7 8">
    <name type="scientific">Novosphingobium piscinae</name>
    <dbReference type="NCBI Taxonomy" id="1507448"/>
    <lineage>
        <taxon>Bacteria</taxon>
        <taxon>Pseudomonadati</taxon>
        <taxon>Pseudomonadota</taxon>
        <taxon>Alphaproteobacteria</taxon>
        <taxon>Sphingomonadales</taxon>
        <taxon>Sphingomonadaceae</taxon>
        <taxon>Novosphingobium</taxon>
    </lineage>
</organism>
<dbReference type="InterPro" id="IPR009057">
    <property type="entry name" value="Homeodomain-like_sf"/>
</dbReference>
<dbReference type="InterPro" id="IPR036271">
    <property type="entry name" value="Tet_transcr_reg_TetR-rel_C_sf"/>
</dbReference>
<dbReference type="SUPFAM" id="SSF48498">
    <property type="entry name" value="Tetracyclin repressor-like, C-terminal domain"/>
    <property type="match status" value="1"/>
</dbReference>
<protein>
    <submittedName>
        <fullName evidence="7">TetR/AcrR family transcriptional regulator</fullName>
    </submittedName>
</protein>
<keyword evidence="4" id="KW-0804">Transcription</keyword>
<dbReference type="PANTHER" id="PTHR30055">
    <property type="entry name" value="HTH-TYPE TRANSCRIPTIONAL REGULATOR RUTR"/>
    <property type="match status" value="1"/>
</dbReference>
<evidence type="ECO:0000313" key="8">
    <source>
        <dbReference type="Proteomes" id="UP000551327"/>
    </source>
</evidence>
<dbReference type="PANTHER" id="PTHR30055:SF175">
    <property type="entry name" value="HTH-TYPE TRANSCRIPTIONAL REPRESSOR KSTR2"/>
    <property type="match status" value="1"/>
</dbReference>
<evidence type="ECO:0000256" key="3">
    <source>
        <dbReference type="ARBA" id="ARBA00023125"/>
    </source>
</evidence>
<name>A0A7X1KQ87_9SPHN</name>
<dbReference type="GO" id="GO:0000976">
    <property type="term" value="F:transcription cis-regulatory region binding"/>
    <property type="evidence" value="ECO:0007669"/>
    <property type="project" value="TreeGrafter"/>
</dbReference>
<dbReference type="Proteomes" id="UP000551327">
    <property type="component" value="Unassembled WGS sequence"/>
</dbReference>
<keyword evidence="3 5" id="KW-0238">DNA-binding</keyword>
<proteinExistence type="predicted"/>
<evidence type="ECO:0000256" key="4">
    <source>
        <dbReference type="ARBA" id="ARBA00023163"/>
    </source>
</evidence>
<dbReference type="PRINTS" id="PR00455">
    <property type="entry name" value="HTHTETR"/>
</dbReference>
<feature type="DNA-binding region" description="H-T-H motif" evidence="5">
    <location>
        <begin position="46"/>
        <end position="65"/>
    </location>
</feature>
<accession>A0A7X1KQ87</accession>
<dbReference type="SUPFAM" id="SSF46689">
    <property type="entry name" value="Homeodomain-like"/>
    <property type="match status" value="1"/>
</dbReference>
<keyword evidence="2" id="KW-0805">Transcription regulation</keyword>
<dbReference type="Gene3D" id="1.10.357.10">
    <property type="entry name" value="Tetracycline Repressor, domain 2"/>
    <property type="match status" value="1"/>
</dbReference>
<dbReference type="AlphaFoldDB" id="A0A7X1KQ87"/>
<dbReference type="InterPro" id="IPR001647">
    <property type="entry name" value="HTH_TetR"/>
</dbReference>
<reference evidence="7 8" key="1">
    <citation type="submission" date="2020-08" db="EMBL/GenBank/DDBJ databases">
        <title>The genome sequence of type strain Novosphingobium piscinae KCTC 42194.</title>
        <authorList>
            <person name="Liu Y."/>
        </authorList>
    </citation>
    <scope>NUCLEOTIDE SEQUENCE [LARGE SCALE GENOMIC DNA]</scope>
    <source>
        <strain evidence="7 8">KCTC 42194</strain>
    </source>
</reference>
<comment type="caution">
    <text evidence="7">The sequence shown here is derived from an EMBL/GenBank/DDBJ whole genome shotgun (WGS) entry which is preliminary data.</text>
</comment>
<keyword evidence="8" id="KW-1185">Reference proteome</keyword>
<dbReference type="InterPro" id="IPR050109">
    <property type="entry name" value="HTH-type_TetR-like_transc_reg"/>
</dbReference>
<dbReference type="PROSITE" id="PS50977">
    <property type="entry name" value="HTH_TETR_2"/>
    <property type="match status" value="1"/>
</dbReference>
<dbReference type="Pfam" id="PF17932">
    <property type="entry name" value="TetR_C_24"/>
    <property type="match status" value="1"/>
</dbReference>
<dbReference type="Pfam" id="PF00440">
    <property type="entry name" value="TetR_N"/>
    <property type="match status" value="1"/>
</dbReference>
<sequence>MATTSNISKRRKSALEEGSADYLAKRAELVEIAGRQFKVHGFKATTLAEIGHKAGLDRATVYYYFGSKEELFRECLRVGVEANIAACEAIFADKTLEPAQKLRSVITQLMSAYDQYYPHMYVYIQEEMSRITSEKSAWAQRIVTKTRTFERIVLSLISELISSGEMRSDIAVSVAANAVFGMLNWTHRWYQPGGAHSAPEISDAFCEIFFSGMQKR</sequence>
<evidence type="ECO:0000256" key="2">
    <source>
        <dbReference type="ARBA" id="ARBA00023015"/>
    </source>
</evidence>
<evidence type="ECO:0000256" key="1">
    <source>
        <dbReference type="ARBA" id="ARBA00022491"/>
    </source>
</evidence>
<gene>
    <name evidence="7" type="ORF">H7F53_10310</name>
</gene>